<keyword evidence="3" id="KW-0808">Transferase</keyword>
<dbReference type="GO" id="GO:0071424">
    <property type="term" value="F:rRNA (cytosine-N4-)-methyltransferase activity"/>
    <property type="evidence" value="ECO:0007669"/>
    <property type="project" value="TreeGrafter"/>
</dbReference>
<dbReference type="PANTHER" id="PTHR11265">
    <property type="entry name" value="S-ADENOSYL-METHYLTRANSFERASE MRAW"/>
    <property type="match status" value="1"/>
</dbReference>
<evidence type="ECO:0000313" key="5">
    <source>
        <dbReference type="EMBL" id="KAK5581132.1"/>
    </source>
</evidence>
<dbReference type="GO" id="GO:0070475">
    <property type="term" value="P:rRNA base methylation"/>
    <property type="evidence" value="ECO:0007669"/>
    <property type="project" value="TreeGrafter"/>
</dbReference>
<dbReference type="NCBIfam" id="TIGR00006">
    <property type="entry name" value="16S rRNA (cytosine(1402)-N(4))-methyltransferase RsmH"/>
    <property type="match status" value="1"/>
</dbReference>
<dbReference type="InterPro" id="IPR023397">
    <property type="entry name" value="SAM-dep_MeTrfase_MraW_recog"/>
</dbReference>
<dbReference type="InterPro" id="IPR002903">
    <property type="entry name" value="RsmH"/>
</dbReference>
<evidence type="ECO:0000256" key="3">
    <source>
        <dbReference type="ARBA" id="ARBA00022679"/>
    </source>
</evidence>
<dbReference type="Proteomes" id="UP001344447">
    <property type="component" value="Unassembled WGS sequence"/>
</dbReference>
<dbReference type="Gene3D" id="1.10.150.170">
    <property type="entry name" value="Putative methyltransferase TM0872, insert domain"/>
    <property type="match status" value="1"/>
</dbReference>
<keyword evidence="6" id="KW-1185">Reference proteome</keyword>
<dbReference type="HAMAP" id="MF_01007">
    <property type="entry name" value="16SrRNA_methyltr_H"/>
    <property type="match status" value="1"/>
</dbReference>
<dbReference type="SUPFAM" id="SSF53335">
    <property type="entry name" value="S-adenosyl-L-methionine-dependent methyltransferases"/>
    <property type="match status" value="1"/>
</dbReference>
<dbReference type="AlphaFoldDB" id="A0AAN7TY09"/>
<dbReference type="PIRSF" id="PIRSF004486">
    <property type="entry name" value="MraW"/>
    <property type="match status" value="1"/>
</dbReference>
<comment type="similarity">
    <text evidence="1">Belongs to the methyltransferase superfamily. RsmH family.</text>
</comment>
<evidence type="ECO:0000256" key="4">
    <source>
        <dbReference type="ARBA" id="ARBA00022691"/>
    </source>
</evidence>
<accession>A0AAN7TY09</accession>
<evidence type="ECO:0000313" key="6">
    <source>
        <dbReference type="Proteomes" id="UP001344447"/>
    </source>
</evidence>
<organism evidence="5 6">
    <name type="scientific">Dictyostelium firmibasis</name>
    <dbReference type="NCBI Taxonomy" id="79012"/>
    <lineage>
        <taxon>Eukaryota</taxon>
        <taxon>Amoebozoa</taxon>
        <taxon>Evosea</taxon>
        <taxon>Eumycetozoa</taxon>
        <taxon>Dictyostelia</taxon>
        <taxon>Dictyosteliales</taxon>
        <taxon>Dictyosteliaceae</taxon>
        <taxon>Dictyostelium</taxon>
    </lineage>
</organism>
<keyword evidence="2" id="KW-0489">Methyltransferase</keyword>
<evidence type="ECO:0000256" key="2">
    <source>
        <dbReference type="ARBA" id="ARBA00022603"/>
    </source>
</evidence>
<keyword evidence="4" id="KW-0949">S-adenosyl-L-methionine</keyword>
<dbReference type="PANTHER" id="PTHR11265:SF0">
    <property type="entry name" value="12S RRNA N4-METHYLCYTIDINE METHYLTRANSFERASE"/>
    <property type="match status" value="1"/>
</dbReference>
<dbReference type="EMBL" id="JAVFKY010000002">
    <property type="protein sequence ID" value="KAK5581132.1"/>
    <property type="molecule type" value="Genomic_DNA"/>
</dbReference>
<evidence type="ECO:0000256" key="1">
    <source>
        <dbReference type="ARBA" id="ARBA00010396"/>
    </source>
</evidence>
<dbReference type="Gene3D" id="3.40.50.150">
    <property type="entry name" value="Vaccinia Virus protein VP39"/>
    <property type="match status" value="1"/>
</dbReference>
<gene>
    <name evidence="5" type="ORF">RB653_001160</name>
</gene>
<sequence length="357" mass="41345">MIKLFNNNNNLIKFQQILKRNYSVNKKGINVEDSSVLQYVDKEFESYKIHKPVFIKEVLEILNPQPNKIYIDATFGMGGHTRGILETCKDCYVIAFDRDPKVFDMTKSLRTEFKDRLITINSTFSSMRSALKEKNLSHLKISGILYDFGVSSYQIDTADRGFSFKKELDGPLDMRMNQNSSQLSAFDIVNTFSEKDLRDIFFYYGEEKHTKNIANEIIRKRQIEPIKNTNDLVKIIESSIPYPMALKTISRVFRSLRMFVNDELNEIKVGLTEGEELLEPNSPLLAISFHSIEDRIVKQFLNKFTTIDEPTFKFSPNLKSPIFPSEEELEWNPRSKSAVLRTAIRTSNKPISSKFNI</sequence>
<reference evidence="5 6" key="1">
    <citation type="submission" date="2023-11" db="EMBL/GenBank/DDBJ databases">
        <title>Dfirmibasis_genome.</title>
        <authorList>
            <person name="Edelbroek B."/>
            <person name="Kjellin J."/>
            <person name="Jerlstrom-Hultqvist J."/>
            <person name="Soderbom F."/>
        </authorList>
    </citation>
    <scope>NUCLEOTIDE SEQUENCE [LARGE SCALE GENOMIC DNA]</scope>
    <source>
        <strain evidence="5 6">TNS-C-14</strain>
    </source>
</reference>
<protein>
    <submittedName>
        <fullName evidence="5">Uncharacterized protein</fullName>
    </submittedName>
</protein>
<proteinExistence type="inferred from homology"/>
<dbReference type="Pfam" id="PF01795">
    <property type="entry name" value="Methyltransf_5"/>
    <property type="match status" value="1"/>
</dbReference>
<comment type="caution">
    <text evidence="5">The sequence shown here is derived from an EMBL/GenBank/DDBJ whole genome shotgun (WGS) entry which is preliminary data.</text>
</comment>
<name>A0AAN7TY09_9MYCE</name>
<dbReference type="SUPFAM" id="SSF81799">
    <property type="entry name" value="Putative methyltransferase TM0872, insert domain"/>
    <property type="match status" value="1"/>
</dbReference>
<dbReference type="InterPro" id="IPR029063">
    <property type="entry name" value="SAM-dependent_MTases_sf"/>
</dbReference>